<evidence type="ECO:0000256" key="3">
    <source>
        <dbReference type="ARBA" id="ARBA00023172"/>
    </source>
</evidence>
<feature type="active site" description="O-(5'-phospho-DNA)-serine intermediate" evidence="4">
    <location>
        <position position="10"/>
    </location>
</feature>
<dbReference type="PROSITE" id="PS00398">
    <property type="entry name" value="RECOMBINASES_2"/>
    <property type="match status" value="1"/>
</dbReference>
<keyword evidence="6" id="KW-0614">Plasmid</keyword>
<dbReference type="InterPro" id="IPR050639">
    <property type="entry name" value="SSR_resolvase"/>
</dbReference>
<dbReference type="KEGG" id="sdr:SCD_n03060"/>
<dbReference type="HOGENOM" id="CLU_010686_8_2_4"/>
<evidence type="ECO:0000256" key="2">
    <source>
        <dbReference type="ARBA" id="ARBA00023125"/>
    </source>
</evidence>
<organism evidence="6 7">
    <name type="scientific">Sulfuricella denitrificans (strain DSM 22764 / NBRC 105220 / skB26)</name>
    <dbReference type="NCBI Taxonomy" id="1163617"/>
    <lineage>
        <taxon>Bacteria</taxon>
        <taxon>Pseudomonadati</taxon>
        <taxon>Pseudomonadota</taxon>
        <taxon>Betaproteobacteria</taxon>
        <taxon>Nitrosomonadales</taxon>
        <taxon>Sulfuricellaceae</taxon>
        <taxon>Sulfuricella</taxon>
    </lineage>
</organism>
<evidence type="ECO:0000256" key="1">
    <source>
        <dbReference type="ARBA" id="ARBA00022908"/>
    </source>
</evidence>
<name>S6APJ7_SULDS</name>
<dbReference type="PANTHER" id="PTHR30461">
    <property type="entry name" value="DNA-INVERTASE FROM LAMBDOID PROPHAGE"/>
    <property type="match status" value="1"/>
</dbReference>
<dbReference type="EMBL" id="AP013067">
    <property type="protein sequence ID" value="BAN36859.1"/>
    <property type="molecule type" value="Genomic_DNA"/>
</dbReference>
<dbReference type="PANTHER" id="PTHR30461:SF2">
    <property type="entry name" value="SERINE RECOMBINASE PINE-RELATED"/>
    <property type="match status" value="1"/>
</dbReference>
<keyword evidence="1" id="KW-0229">DNA integration</keyword>
<gene>
    <name evidence="6" type="ORF">SCD_n03060</name>
</gene>
<proteinExistence type="predicted"/>
<keyword evidence="3" id="KW-0233">DNA recombination</keyword>
<dbReference type="GO" id="GO:0000150">
    <property type="term" value="F:DNA strand exchange activity"/>
    <property type="evidence" value="ECO:0007669"/>
    <property type="project" value="InterPro"/>
</dbReference>
<evidence type="ECO:0000313" key="7">
    <source>
        <dbReference type="Proteomes" id="UP000015559"/>
    </source>
</evidence>
<dbReference type="InterPro" id="IPR006118">
    <property type="entry name" value="Recombinase_CS"/>
</dbReference>
<dbReference type="OrthoDB" id="8585334at2"/>
<dbReference type="RefSeq" id="WP_009207778.1">
    <property type="nucleotide sequence ID" value="NC_022358.1"/>
</dbReference>
<dbReference type="Gene3D" id="3.40.50.1390">
    <property type="entry name" value="Resolvase, N-terminal catalytic domain"/>
    <property type="match status" value="1"/>
</dbReference>
<keyword evidence="2" id="KW-0238">DNA-binding</keyword>
<geneLocation type="plasmid" evidence="6 7">
    <name>pSCD</name>
</geneLocation>
<dbReference type="SMART" id="SM00857">
    <property type="entry name" value="Resolvase"/>
    <property type="match status" value="1"/>
</dbReference>
<evidence type="ECO:0000313" key="6">
    <source>
        <dbReference type="EMBL" id="BAN36859.1"/>
    </source>
</evidence>
<keyword evidence="7" id="KW-1185">Reference proteome</keyword>
<dbReference type="Pfam" id="PF00239">
    <property type="entry name" value="Resolvase"/>
    <property type="match status" value="1"/>
</dbReference>
<dbReference type="InterPro" id="IPR006119">
    <property type="entry name" value="Resolv_N"/>
</dbReference>
<dbReference type="InterPro" id="IPR036162">
    <property type="entry name" value="Resolvase-like_N_sf"/>
</dbReference>
<evidence type="ECO:0000259" key="5">
    <source>
        <dbReference type="PROSITE" id="PS51736"/>
    </source>
</evidence>
<reference evidence="6 7" key="1">
    <citation type="journal article" date="2012" name="Appl. Environ. Microbiol.">
        <title>Draft genome sequence of a psychrotolerant sulfur-oxidizing bacterium, Sulfuricella denitrificans skB26, and proteomic insights into cold adaptation.</title>
        <authorList>
            <person name="Watanabe T."/>
            <person name="Kojima H."/>
            <person name="Fukui M."/>
        </authorList>
    </citation>
    <scope>NUCLEOTIDE SEQUENCE [LARGE SCALE GENOMIC DNA]</scope>
    <source>
        <strain evidence="7">skB26</strain>
        <plasmid evidence="6 7">pSCD</plasmid>
    </source>
</reference>
<dbReference type="Proteomes" id="UP000015559">
    <property type="component" value="Plasmid pSCD"/>
</dbReference>
<dbReference type="GO" id="GO:0015074">
    <property type="term" value="P:DNA integration"/>
    <property type="evidence" value="ECO:0007669"/>
    <property type="project" value="UniProtKB-KW"/>
</dbReference>
<protein>
    <submittedName>
        <fullName evidence="6">Resolvase, N-terminal domain protein</fullName>
    </submittedName>
</protein>
<dbReference type="AlphaFoldDB" id="S6APJ7"/>
<sequence>MAIFGYSRVSTGQQTTENQKMEIEQSGFKIDYWFSDDGVSGKVPAGKRPQFAKLLEKIRDGETLVVSKLDRLGRDALDVLQTTRHLAERQIRVVVLQLGGTDITSPAGKMLMSMLAAVAEMERDLMVERTHAGLARARKEGKQIGRPSKTTPEQRIEILEALGRGESVSSQARRYSISRANVIGIRETALN</sequence>
<dbReference type="CDD" id="cd03768">
    <property type="entry name" value="SR_ResInv"/>
    <property type="match status" value="1"/>
</dbReference>
<accession>S6APJ7</accession>
<dbReference type="SUPFAM" id="SSF53041">
    <property type="entry name" value="Resolvase-like"/>
    <property type="match status" value="1"/>
</dbReference>
<evidence type="ECO:0000256" key="4">
    <source>
        <dbReference type="PIRSR" id="PIRSR606118-50"/>
    </source>
</evidence>
<feature type="domain" description="Resolvase/invertase-type recombinase catalytic" evidence="5">
    <location>
        <begin position="2"/>
        <end position="141"/>
    </location>
</feature>
<dbReference type="PROSITE" id="PS51736">
    <property type="entry name" value="RECOMBINASES_3"/>
    <property type="match status" value="1"/>
</dbReference>
<dbReference type="GO" id="GO:0003677">
    <property type="term" value="F:DNA binding"/>
    <property type="evidence" value="ECO:0007669"/>
    <property type="project" value="UniProtKB-KW"/>
</dbReference>